<organism evidence="4 5">
    <name type="scientific">Acholeplasma hippikon</name>
    <dbReference type="NCBI Taxonomy" id="264636"/>
    <lineage>
        <taxon>Bacteria</taxon>
        <taxon>Bacillati</taxon>
        <taxon>Mycoplasmatota</taxon>
        <taxon>Mollicutes</taxon>
        <taxon>Acholeplasmatales</taxon>
        <taxon>Acholeplasmataceae</taxon>
        <taxon>Acholeplasma</taxon>
    </lineage>
</organism>
<dbReference type="Gene3D" id="4.10.520.10">
    <property type="entry name" value="IHF-like DNA-binding proteins"/>
    <property type="match status" value="1"/>
</dbReference>
<evidence type="ECO:0000313" key="4">
    <source>
        <dbReference type="EMBL" id="VEU82560.1"/>
    </source>
</evidence>
<dbReference type="RefSeq" id="WP_035369345.1">
    <property type="nucleotide sequence ID" value="NZ_LR215050.1"/>
</dbReference>
<dbReference type="AlphaFoldDB" id="A0A449BJF5"/>
<dbReference type="SMART" id="SM00411">
    <property type="entry name" value="BHL"/>
    <property type="match status" value="1"/>
</dbReference>
<comment type="similarity">
    <text evidence="3">Belongs to the bacterial histone-like protein family.</text>
</comment>
<dbReference type="GO" id="GO:0030527">
    <property type="term" value="F:structural constituent of chromatin"/>
    <property type="evidence" value="ECO:0007669"/>
    <property type="project" value="InterPro"/>
</dbReference>
<proteinExistence type="inferred from homology"/>
<dbReference type="Pfam" id="PF00216">
    <property type="entry name" value="Bac_DNA_binding"/>
    <property type="match status" value="1"/>
</dbReference>
<dbReference type="GO" id="GO:0030261">
    <property type="term" value="P:chromosome condensation"/>
    <property type="evidence" value="ECO:0007669"/>
    <property type="project" value="UniProtKB-KW"/>
</dbReference>
<dbReference type="PANTHER" id="PTHR33175">
    <property type="entry name" value="DNA-BINDING PROTEIN HU"/>
    <property type="match status" value="1"/>
</dbReference>
<keyword evidence="5" id="KW-1185">Reference proteome</keyword>
<evidence type="ECO:0000256" key="1">
    <source>
        <dbReference type="ARBA" id="ARBA00023067"/>
    </source>
</evidence>
<dbReference type="InterPro" id="IPR010992">
    <property type="entry name" value="IHF-like_DNA-bd_dom_sf"/>
</dbReference>
<gene>
    <name evidence="4" type="primary">hup</name>
    <name evidence="4" type="ORF">NCTC10172_00577</name>
</gene>
<evidence type="ECO:0000313" key="5">
    <source>
        <dbReference type="Proteomes" id="UP000290909"/>
    </source>
</evidence>
<name>A0A449BJF5_9MOLU</name>
<dbReference type="PANTHER" id="PTHR33175:SF3">
    <property type="entry name" value="DNA-BINDING PROTEIN HU-BETA"/>
    <property type="match status" value="1"/>
</dbReference>
<dbReference type="GO" id="GO:0003677">
    <property type="term" value="F:DNA binding"/>
    <property type="evidence" value="ECO:0007669"/>
    <property type="project" value="UniProtKB-KW"/>
</dbReference>
<keyword evidence="2 4" id="KW-0238">DNA-binding</keyword>
<dbReference type="InterPro" id="IPR020816">
    <property type="entry name" value="Histone-like_DNA-bd_CS"/>
</dbReference>
<dbReference type="PROSITE" id="PS00045">
    <property type="entry name" value="HISTONE_LIKE"/>
    <property type="match status" value="1"/>
</dbReference>
<reference evidence="4 5" key="1">
    <citation type="submission" date="2019-01" db="EMBL/GenBank/DDBJ databases">
        <authorList>
            <consortium name="Pathogen Informatics"/>
        </authorList>
    </citation>
    <scope>NUCLEOTIDE SEQUENCE [LARGE SCALE GENOMIC DNA]</scope>
    <source>
        <strain evidence="4 5">NCTC10172</strain>
    </source>
</reference>
<keyword evidence="1" id="KW-0226">DNA condensation</keyword>
<dbReference type="STRING" id="1408416.GCA_000702765_00907"/>
<dbReference type="PRINTS" id="PR01727">
    <property type="entry name" value="DNABINDINGHU"/>
</dbReference>
<sequence length="91" mass="9823">MNKTELIALVADKAGSTQVQAEAIINAFAEVVTETLAERKEKVVVTGFGTFEVRNRVARKGKNPRTGEEIVVPAQKTPAFKAGKLLKDAVK</sequence>
<dbReference type="Proteomes" id="UP000290909">
    <property type="component" value="Chromosome"/>
</dbReference>
<evidence type="ECO:0000256" key="3">
    <source>
        <dbReference type="RuleBase" id="RU003939"/>
    </source>
</evidence>
<accession>A0A449BJF5</accession>
<dbReference type="EMBL" id="LR215050">
    <property type="protein sequence ID" value="VEU82560.1"/>
    <property type="molecule type" value="Genomic_DNA"/>
</dbReference>
<dbReference type="KEGG" id="ahk:NCTC10172_00577"/>
<dbReference type="CDD" id="cd13831">
    <property type="entry name" value="HU"/>
    <property type="match status" value="1"/>
</dbReference>
<dbReference type="GO" id="GO:0005829">
    <property type="term" value="C:cytosol"/>
    <property type="evidence" value="ECO:0007669"/>
    <property type="project" value="TreeGrafter"/>
</dbReference>
<protein>
    <submittedName>
        <fullName evidence="4">Nucleoid DNA-binding protein</fullName>
    </submittedName>
</protein>
<dbReference type="InterPro" id="IPR000119">
    <property type="entry name" value="Hist_DNA-bd"/>
</dbReference>
<evidence type="ECO:0000256" key="2">
    <source>
        <dbReference type="ARBA" id="ARBA00023125"/>
    </source>
</evidence>
<dbReference type="SUPFAM" id="SSF47729">
    <property type="entry name" value="IHF-like DNA-binding proteins"/>
    <property type="match status" value="1"/>
</dbReference>